<sequence>MAGAAAILYEQNKPVPNASLRHQLGPLTEHTTFDAEGVGIMLGIHLIKQYVEDPNDKECLICLDGRSAIEALENRQPKSGQNIVEATLQAAKKLAREEKTEKLTTVMWIPGHCGVAGNEAVDKEAKRAAKASAKSEMYNPRGATRIIPNYTELGLYCHVLSQGGMHKCNTQLYHNIHINTIL</sequence>
<dbReference type="InterPro" id="IPR002156">
    <property type="entry name" value="RNaseH_domain"/>
</dbReference>
<dbReference type="AlphaFoldDB" id="A0A9W8NQ80"/>
<dbReference type="InterPro" id="IPR036397">
    <property type="entry name" value="RNaseH_sf"/>
</dbReference>
<evidence type="ECO:0000313" key="2">
    <source>
        <dbReference type="EMBL" id="KAJ3738723.1"/>
    </source>
</evidence>
<dbReference type="SUPFAM" id="SSF53098">
    <property type="entry name" value="Ribonuclease H-like"/>
    <property type="match status" value="1"/>
</dbReference>
<keyword evidence="3" id="KW-1185">Reference proteome</keyword>
<reference evidence="2 3" key="1">
    <citation type="journal article" date="2023" name="Proc. Natl. Acad. Sci. U.S.A.">
        <title>A global phylogenomic analysis of the shiitake genus Lentinula.</title>
        <authorList>
            <person name="Sierra-Patev S."/>
            <person name="Min B."/>
            <person name="Naranjo-Ortiz M."/>
            <person name="Looney B."/>
            <person name="Konkel Z."/>
            <person name="Slot J.C."/>
            <person name="Sakamoto Y."/>
            <person name="Steenwyk J.L."/>
            <person name="Rokas A."/>
            <person name="Carro J."/>
            <person name="Camarero S."/>
            <person name="Ferreira P."/>
            <person name="Molpeceres G."/>
            <person name="Ruiz-Duenas F.J."/>
            <person name="Serrano A."/>
            <person name="Henrissat B."/>
            <person name="Drula E."/>
            <person name="Hughes K.W."/>
            <person name="Mata J.L."/>
            <person name="Ishikawa N.K."/>
            <person name="Vargas-Isla R."/>
            <person name="Ushijima S."/>
            <person name="Smith C.A."/>
            <person name="Donoghue J."/>
            <person name="Ahrendt S."/>
            <person name="Andreopoulos W."/>
            <person name="He G."/>
            <person name="LaButti K."/>
            <person name="Lipzen A."/>
            <person name="Ng V."/>
            <person name="Riley R."/>
            <person name="Sandor L."/>
            <person name="Barry K."/>
            <person name="Martinez A.T."/>
            <person name="Xiao Y."/>
            <person name="Gibbons J.G."/>
            <person name="Terashima K."/>
            <person name="Grigoriev I.V."/>
            <person name="Hibbett D."/>
        </authorList>
    </citation>
    <scope>NUCLEOTIDE SEQUENCE [LARGE SCALE GENOMIC DNA]</scope>
    <source>
        <strain evidence="2 3">TFB7810</strain>
    </source>
</reference>
<dbReference type="InterPro" id="IPR012337">
    <property type="entry name" value="RNaseH-like_sf"/>
</dbReference>
<dbReference type="Proteomes" id="UP001142393">
    <property type="component" value="Unassembled WGS sequence"/>
</dbReference>
<name>A0A9W8NQ80_9AGAR</name>
<organism evidence="2 3">
    <name type="scientific">Lentinula detonsa</name>
    <dbReference type="NCBI Taxonomy" id="2804962"/>
    <lineage>
        <taxon>Eukaryota</taxon>
        <taxon>Fungi</taxon>
        <taxon>Dikarya</taxon>
        <taxon>Basidiomycota</taxon>
        <taxon>Agaricomycotina</taxon>
        <taxon>Agaricomycetes</taxon>
        <taxon>Agaricomycetidae</taxon>
        <taxon>Agaricales</taxon>
        <taxon>Marasmiineae</taxon>
        <taxon>Omphalotaceae</taxon>
        <taxon>Lentinula</taxon>
    </lineage>
</organism>
<proteinExistence type="predicted"/>
<protein>
    <recommendedName>
        <fullName evidence="1">RNase H type-1 domain-containing protein</fullName>
    </recommendedName>
</protein>
<evidence type="ECO:0000259" key="1">
    <source>
        <dbReference type="PROSITE" id="PS50879"/>
    </source>
</evidence>
<dbReference type="PROSITE" id="PS50879">
    <property type="entry name" value="RNASE_H_1"/>
    <property type="match status" value="1"/>
</dbReference>
<accession>A0A9W8NQ80</accession>
<dbReference type="CDD" id="cd09276">
    <property type="entry name" value="Rnase_HI_RT_non_LTR"/>
    <property type="match status" value="1"/>
</dbReference>
<dbReference type="GO" id="GO:0004523">
    <property type="term" value="F:RNA-DNA hybrid ribonuclease activity"/>
    <property type="evidence" value="ECO:0007669"/>
    <property type="project" value="InterPro"/>
</dbReference>
<dbReference type="GO" id="GO:0003676">
    <property type="term" value="F:nucleic acid binding"/>
    <property type="evidence" value="ECO:0007669"/>
    <property type="project" value="InterPro"/>
</dbReference>
<dbReference type="EMBL" id="JANVFU010000023">
    <property type="protein sequence ID" value="KAJ3738723.1"/>
    <property type="molecule type" value="Genomic_DNA"/>
</dbReference>
<dbReference type="Gene3D" id="3.30.420.10">
    <property type="entry name" value="Ribonuclease H-like superfamily/Ribonuclease H"/>
    <property type="match status" value="1"/>
</dbReference>
<feature type="domain" description="RNase H type-1" evidence="1">
    <location>
        <begin position="1"/>
        <end position="130"/>
    </location>
</feature>
<comment type="caution">
    <text evidence="2">The sequence shown here is derived from an EMBL/GenBank/DDBJ whole genome shotgun (WGS) entry which is preliminary data.</text>
</comment>
<gene>
    <name evidence="2" type="ORF">DFH05DRAFT_1408498</name>
</gene>
<evidence type="ECO:0000313" key="3">
    <source>
        <dbReference type="Proteomes" id="UP001142393"/>
    </source>
</evidence>